<dbReference type="GO" id="GO:0004527">
    <property type="term" value="F:exonuclease activity"/>
    <property type="evidence" value="ECO:0007669"/>
    <property type="project" value="UniProtKB-KW"/>
</dbReference>
<dbReference type="STRING" id="343013.SAMN04489707_103143"/>
<proteinExistence type="predicted"/>
<keyword evidence="1" id="KW-0269">Exonuclease</keyword>
<dbReference type="InterPro" id="IPR036691">
    <property type="entry name" value="Endo/exonu/phosph_ase_sf"/>
</dbReference>
<keyword evidence="1" id="KW-0378">Hydrolase</keyword>
<sequence length="208" mass="23522">MLIVQECEDPVLAKDAAYLEWAGHYLWTGPSKNKGIGAFARRGVSLTPAPLDIQPLQLFLPCRVNDDWPLLATWTRQAHSPTFGYIGQLWKLLQAHSAFLDHPRAMLAGDLNSNACWDQWDRWWNHSDVVNELGKLGLVSAYHRYFEEDQGQESQKTFFLQRNPAKGYHIDYVFAAPGWGTGVLSVGEQDTWLPLSDHMPLIATFPAS</sequence>
<protein>
    <submittedName>
        <fullName evidence="1">Endonuclease/Exonuclease/phosphatase family protein</fullName>
    </submittedName>
</protein>
<dbReference type="SUPFAM" id="SSF56219">
    <property type="entry name" value="DNase I-like"/>
    <property type="match status" value="1"/>
</dbReference>
<dbReference type="EMBL" id="FPBX01000031">
    <property type="protein sequence ID" value="SFU89061.1"/>
    <property type="molecule type" value="Genomic_DNA"/>
</dbReference>
<evidence type="ECO:0000313" key="1">
    <source>
        <dbReference type="EMBL" id="SFU89061.1"/>
    </source>
</evidence>
<dbReference type="GO" id="GO:0004519">
    <property type="term" value="F:endonuclease activity"/>
    <property type="evidence" value="ECO:0007669"/>
    <property type="project" value="UniProtKB-KW"/>
</dbReference>
<evidence type="ECO:0000313" key="2">
    <source>
        <dbReference type="Proteomes" id="UP000183656"/>
    </source>
</evidence>
<dbReference type="AlphaFoldDB" id="A0A1I7JV54"/>
<dbReference type="Gene3D" id="3.60.10.10">
    <property type="entry name" value="Endonuclease/exonuclease/phosphatase"/>
    <property type="match status" value="1"/>
</dbReference>
<keyword evidence="1" id="KW-0540">Nuclease</keyword>
<keyword evidence="1" id="KW-0255">Endonuclease</keyword>
<reference evidence="1 2" key="1">
    <citation type="submission" date="2016-10" db="EMBL/GenBank/DDBJ databases">
        <authorList>
            <person name="de Groot N.N."/>
        </authorList>
    </citation>
    <scope>NUCLEOTIDE SEQUENCE [LARGE SCALE GENOMIC DNA]</scope>
    <source>
        <strain evidence="1 2">R-24608</strain>
    </source>
</reference>
<dbReference type="Proteomes" id="UP000183656">
    <property type="component" value="Unassembled WGS sequence"/>
</dbReference>
<organism evidence="1 2">
    <name type="scientific">Paenacidovorax caeni</name>
    <dbReference type="NCBI Taxonomy" id="343013"/>
    <lineage>
        <taxon>Bacteria</taxon>
        <taxon>Pseudomonadati</taxon>
        <taxon>Pseudomonadota</taxon>
        <taxon>Betaproteobacteria</taxon>
        <taxon>Burkholderiales</taxon>
        <taxon>Comamonadaceae</taxon>
        <taxon>Paenacidovorax</taxon>
    </lineage>
</organism>
<keyword evidence="2" id="KW-1185">Reference proteome</keyword>
<gene>
    <name evidence="1" type="ORF">SAMN04489707_103143</name>
</gene>
<name>A0A1I7JV54_9BURK</name>
<accession>A0A1I7JV54</accession>